<dbReference type="InterPro" id="IPR029044">
    <property type="entry name" value="Nucleotide-diphossugar_trans"/>
</dbReference>
<dbReference type="STRING" id="388280.SAMN04488057_11032"/>
<dbReference type="PANTHER" id="PTHR22916:SF3">
    <property type="entry name" value="UDP-GLCNAC:BETAGAL BETA-1,3-N-ACETYLGLUCOSAMINYLTRANSFERASE-LIKE PROTEIN 1"/>
    <property type="match status" value="1"/>
</dbReference>
<dbReference type="Gene3D" id="3.90.550.10">
    <property type="entry name" value="Spore Coat Polysaccharide Biosynthesis Protein SpsA, Chain A"/>
    <property type="match status" value="1"/>
</dbReference>
<proteinExistence type="predicted"/>
<dbReference type="GO" id="GO:0016758">
    <property type="term" value="F:hexosyltransferase activity"/>
    <property type="evidence" value="ECO:0007669"/>
    <property type="project" value="UniProtKB-ARBA"/>
</dbReference>
<dbReference type="InterPro" id="IPR001173">
    <property type="entry name" value="Glyco_trans_2-like"/>
</dbReference>
<dbReference type="SUPFAM" id="SSF53448">
    <property type="entry name" value="Nucleotide-diphospho-sugar transferases"/>
    <property type="match status" value="1"/>
</dbReference>
<evidence type="ECO:0000313" key="3">
    <source>
        <dbReference type="Proteomes" id="UP000184513"/>
    </source>
</evidence>
<evidence type="ECO:0000313" key="2">
    <source>
        <dbReference type="EMBL" id="SHN19705.1"/>
    </source>
</evidence>
<accession>A0A1M7PQT6</accession>
<evidence type="ECO:0000259" key="1">
    <source>
        <dbReference type="Pfam" id="PF00535"/>
    </source>
</evidence>
<dbReference type="RefSeq" id="WP_245802870.1">
    <property type="nucleotide sequence ID" value="NZ_FRCY01000010.1"/>
</dbReference>
<dbReference type="EMBL" id="FRCY01000010">
    <property type="protein sequence ID" value="SHN19705.1"/>
    <property type="molecule type" value="Genomic_DNA"/>
</dbReference>
<protein>
    <submittedName>
        <fullName evidence="2">Glycosyl transferase family 2</fullName>
    </submittedName>
</protein>
<name>A0A1M7PQT6_9BACT</name>
<gene>
    <name evidence="2" type="ORF">SAMN04488057_11032</name>
</gene>
<sequence length="228" mass="26180">MVILDVMSKVPEVSVLIATFNTPFQLLRRAIYSVFQQTLRNLEIVLVDDGSTNDPGQQLEAFCRKHEGRILFMRQENKGQSQAINRAVAVSKGKYLSVLDADDEYLPHHLQNCRSQMEKFDLIASTTQTVINGPEDYFVPDRHQTGRLVHVDDCILFATLFGKREVFEQRKFSDGYGADADFYDWASRHFRVAKLDLRSYVYYRNNPDSTCGKMKVKLGNKDDSPEAR</sequence>
<dbReference type="PANTHER" id="PTHR22916">
    <property type="entry name" value="GLYCOSYLTRANSFERASE"/>
    <property type="match status" value="1"/>
</dbReference>
<dbReference type="CDD" id="cd00761">
    <property type="entry name" value="Glyco_tranf_GTA_type"/>
    <property type="match status" value="1"/>
</dbReference>
<organism evidence="2 3">
    <name type="scientific">Cyclobacterium lianum</name>
    <dbReference type="NCBI Taxonomy" id="388280"/>
    <lineage>
        <taxon>Bacteria</taxon>
        <taxon>Pseudomonadati</taxon>
        <taxon>Bacteroidota</taxon>
        <taxon>Cytophagia</taxon>
        <taxon>Cytophagales</taxon>
        <taxon>Cyclobacteriaceae</taxon>
        <taxon>Cyclobacterium</taxon>
    </lineage>
</organism>
<keyword evidence="3" id="KW-1185">Reference proteome</keyword>
<dbReference type="Proteomes" id="UP000184513">
    <property type="component" value="Unassembled WGS sequence"/>
</dbReference>
<dbReference type="AlphaFoldDB" id="A0A1M7PQT6"/>
<reference evidence="2 3" key="1">
    <citation type="submission" date="2016-11" db="EMBL/GenBank/DDBJ databases">
        <authorList>
            <person name="Jaros S."/>
            <person name="Januszkiewicz K."/>
            <person name="Wedrychowicz H."/>
        </authorList>
    </citation>
    <scope>NUCLEOTIDE SEQUENCE [LARGE SCALE GENOMIC DNA]</scope>
    <source>
        <strain evidence="2 3">CGMCC 1.6102</strain>
    </source>
</reference>
<dbReference type="Pfam" id="PF00535">
    <property type="entry name" value="Glycos_transf_2"/>
    <property type="match status" value="1"/>
</dbReference>
<keyword evidence="2" id="KW-0808">Transferase</keyword>
<feature type="domain" description="Glycosyltransferase 2-like" evidence="1">
    <location>
        <begin position="14"/>
        <end position="141"/>
    </location>
</feature>